<dbReference type="EMBL" id="RAVZ01000014">
    <property type="protein sequence ID" value="RKG93071.1"/>
    <property type="molecule type" value="Genomic_DNA"/>
</dbReference>
<gene>
    <name evidence="1" type="ORF">D7V88_03785</name>
</gene>
<proteinExistence type="predicted"/>
<evidence type="ECO:0000313" key="2">
    <source>
        <dbReference type="Proteomes" id="UP000268094"/>
    </source>
</evidence>
<evidence type="ECO:0000313" key="1">
    <source>
        <dbReference type="EMBL" id="RKG93071.1"/>
    </source>
</evidence>
<protein>
    <submittedName>
        <fullName evidence="1">Uncharacterized protein</fullName>
    </submittedName>
</protein>
<dbReference type="Proteomes" id="UP000268094">
    <property type="component" value="Unassembled WGS sequence"/>
</dbReference>
<name>A0A3A8JRL8_9BACT</name>
<sequence>MTVWDSSTGSLTRYQGHDIGIDCELKHALPDGTSGIALCLGLAHLDRAPILADASVTWGTPSSHAELELIPLPERFKEHTPLAFTDENFEGLMARLPELLDALKKALARGHPPPDAS</sequence>
<comment type="caution">
    <text evidence="1">The sequence shown here is derived from an EMBL/GenBank/DDBJ whole genome shotgun (WGS) entry which is preliminary data.</text>
</comment>
<organism evidence="1 2">
    <name type="scientific">Corallococcus terminator</name>
    <dbReference type="NCBI Taxonomy" id="2316733"/>
    <lineage>
        <taxon>Bacteria</taxon>
        <taxon>Pseudomonadati</taxon>
        <taxon>Myxococcota</taxon>
        <taxon>Myxococcia</taxon>
        <taxon>Myxococcales</taxon>
        <taxon>Cystobacterineae</taxon>
        <taxon>Myxococcaceae</taxon>
        <taxon>Corallococcus</taxon>
    </lineage>
</organism>
<accession>A0A3A8JRL8</accession>
<keyword evidence="2" id="KW-1185">Reference proteome</keyword>
<reference evidence="2" key="1">
    <citation type="submission" date="2018-09" db="EMBL/GenBank/DDBJ databases">
        <authorList>
            <person name="Livingstone P.G."/>
            <person name="Whitworth D.E."/>
        </authorList>
    </citation>
    <scope>NUCLEOTIDE SEQUENCE [LARGE SCALE GENOMIC DNA]</scope>
    <source>
        <strain evidence="2">CA054A</strain>
    </source>
</reference>
<dbReference type="AlphaFoldDB" id="A0A3A8JRL8"/>